<name>A0A2I2YD86_GORGO</name>
<dbReference type="GeneTree" id="ENSGT00910000147209"/>
<sequence>PHTRWSWSTHVNGFSPGPILIRRGVCQAAQVSLPPPGHPYQVASHRLQERKTRWSRFHSALAAASRFICTSLSMRACELPGRAEFKKMKYCMRRASLLKRV</sequence>
<dbReference type="OMA" id="WSTHVNG"/>
<accession>A0A2I2YD86</accession>
<dbReference type="Proteomes" id="UP000001519">
    <property type="component" value="Chromosome 2B"/>
</dbReference>
<reference evidence="2" key="1">
    <citation type="submission" date="2011-05" db="EMBL/GenBank/DDBJ databases">
        <title>Insights into the evolution of the great apes provided by the gorilla genome.</title>
        <authorList>
            <person name="Scally A."/>
        </authorList>
    </citation>
    <scope>NUCLEOTIDE SEQUENCE [LARGE SCALE GENOMIC DNA]</scope>
</reference>
<reference evidence="1" key="4">
    <citation type="submission" date="2025-09" db="UniProtKB">
        <authorList>
            <consortium name="Ensembl"/>
        </authorList>
    </citation>
    <scope>IDENTIFICATION</scope>
</reference>
<evidence type="ECO:0000313" key="2">
    <source>
        <dbReference type="Proteomes" id="UP000001519"/>
    </source>
</evidence>
<proteinExistence type="predicted"/>
<dbReference type="InParanoid" id="A0A2I2YD86"/>
<evidence type="ECO:0000313" key="1">
    <source>
        <dbReference type="Ensembl" id="ENSGGOP00000032866.1"/>
    </source>
</evidence>
<dbReference type="AlphaFoldDB" id="A0A2I2YD86"/>
<dbReference type="Ensembl" id="ENSGGOT00000068095.1">
    <property type="protein sequence ID" value="ENSGGOP00000032866.1"/>
    <property type="gene ID" value="ENSGGOG00000036386.1"/>
</dbReference>
<keyword evidence="2" id="KW-1185">Reference proteome</keyword>
<reference evidence="1 2" key="2">
    <citation type="journal article" date="2012" name="Nature">
        <title>Insights into hominid evolution from the gorilla genome sequence.</title>
        <authorList>
            <person name="Scally A."/>
            <person name="Dutheil J.Y."/>
            <person name="Hillier L.W."/>
            <person name="Jordan G.E."/>
            <person name="Goodhead I."/>
            <person name="Herrero J."/>
            <person name="Hobolth A."/>
            <person name="Lappalainen T."/>
            <person name="Mailund T."/>
            <person name="Marques-Bonet T."/>
            <person name="McCarthy S."/>
            <person name="Montgomery S.H."/>
            <person name="Schwalie P.C."/>
            <person name="Tang Y.A."/>
            <person name="Ward M.C."/>
            <person name="Xue Y."/>
            <person name="Yngvadottir B."/>
            <person name="Alkan C."/>
            <person name="Andersen L.N."/>
            <person name="Ayub Q."/>
            <person name="Ball E.V."/>
            <person name="Beal K."/>
            <person name="Bradley B.J."/>
            <person name="Chen Y."/>
            <person name="Clee C.M."/>
            <person name="Fitzgerald S."/>
            <person name="Graves T.A."/>
            <person name="Gu Y."/>
            <person name="Heath P."/>
            <person name="Heger A."/>
            <person name="Karakoc E."/>
            <person name="Kolb-Kokocinski A."/>
            <person name="Laird G.K."/>
            <person name="Lunter G."/>
            <person name="Meader S."/>
            <person name="Mort M."/>
            <person name="Mullikin J.C."/>
            <person name="Munch K."/>
            <person name="O'Connor T.D."/>
            <person name="Phillips A.D."/>
            <person name="Prado-Martinez J."/>
            <person name="Rogers A.S."/>
            <person name="Sajjadian S."/>
            <person name="Schmidt D."/>
            <person name="Shaw K."/>
            <person name="Simpson J.T."/>
            <person name="Stenson P.D."/>
            <person name="Turner D.J."/>
            <person name="Vigilant L."/>
            <person name="Vilella A.J."/>
            <person name="Whitener W."/>
            <person name="Zhu B."/>
            <person name="Cooper D.N."/>
            <person name="de Jong P."/>
            <person name="Dermitzakis E.T."/>
            <person name="Eichler E.E."/>
            <person name="Flicek P."/>
            <person name="Goldman N."/>
            <person name="Mundy N.I."/>
            <person name="Ning Z."/>
            <person name="Odom D.T."/>
            <person name="Ponting C.P."/>
            <person name="Quail M.A."/>
            <person name="Ryder O.A."/>
            <person name="Searle S.M."/>
            <person name="Warren W.C."/>
            <person name="Wilson R.K."/>
            <person name="Schierup M.H."/>
            <person name="Rogers J."/>
            <person name="Tyler-Smith C."/>
            <person name="Durbin R."/>
        </authorList>
    </citation>
    <scope>NUCLEOTIDE SEQUENCE [LARGE SCALE GENOMIC DNA]</scope>
</reference>
<dbReference type="Bgee" id="ENSGGOG00000036386">
    <property type="expression patterns" value="Expressed in frontal cortex and 3 other cell types or tissues"/>
</dbReference>
<reference evidence="1" key="3">
    <citation type="submission" date="2025-08" db="UniProtKB">
        <authorList>
            <consortium name="Ensembl"/>
        </authorList>
    </citation>
    <scope>IDENTIFICATION</scope>
</reference>
<organism evidence="1 2">
    <name type="scientific">Gorilla gorilla gorilla</name>
    <name type="common">Western lowland gorilla</name>
    <dbReference type="NCBI Taxonomy" id="9595"/>
    <lineage>
        <taxon>Eukaryota</taxon>
        <taxon>Metazoa</taxon>
        <taxon>Chordata</taxon>
        <taxon>Craniata</taxon>
        <taxon>Vertebrata</taxon>
        <taxon>Euteleostomi</taxon>
        <taxon>Mammalia</taxon>
        <taxon>Eutheria</taxon>
        <taxon>Euarchontoglires</taxon>
        <taxon>Primates</taxon>
        <taxon>Haplorrhini</taxon>
        <taxon>Catarrhini</taxon>
        <taxon>Hominidae</taxon>
        <taxon>Gorilla</taxon>
    </lineage>
</organism>
<dbReference type="EMBL" id="CABD030019266">
    <property type="status" value="NOT_ANNOTATED_CDS"/>
    <property type="molecule type" value="Genomic_DNA"/>
</dbReference>
<protein>
    <submittedName>
        <fullName evidence="1">Uncharacterized protein</fullName>
    </submittedName>
</protein>